<dbReference type="RefSeq" id="WP_039478837.1">
    <property type="nucleotide sequence ID" value="NZ_JSYN01000021.1"/>
</dbReference>
<evidence type="ECO:0000256" key="2">
    <source>
        <dbReference type="ARBA" id="ARBA00006275"/>
    </source>
</evidence>
<keyword evidence="3 6" id="KW-0732">Signal</keyword>
<evidence type="ECO:0000256" key="3">
    <source>
        <dbReference type="ARBA" id="ARBA00022729"/>
    </source>
</evidence>
<feature type="chain" id="PRO_5002150034" evidence="6">
    <location>
        <begin position="23"/>
        <end position="446"/>
    </location>
</feature>
<dbReference type="Pfam" id="PF07980">
    <property type="entry name" value="SusD_RagB"/>
    <property type="match status" value="1"/>
</dbReference>
<evidence type="ECO:0000313" key="10">
    <source>
        <dbReference type="Proteomes" id="UP000031246"/>
    </source>
</evidence>
<keyword evidence="10" id="KW-1185">Reference proteome</keyword>
<sequence>MKKLIFLSMMVLLFCSSCKKFLDEKSNQNQAIPETLTDLQALLDQYQVLNYVDGNAAEISTDDVYLNDADLAARPENERNMYTWQRSNIFLQDGNEWFYNYRAINRTNVVLEVIVKIGKTASNAAEWNNVSGQAYFIRAKNHLRGLYIWGNAYGEQSQSDLGVPLKLASDFNVPSVRATVAQGYAQVISDLQRAAQALPLKAVHVIRPSKPAAYGLLARVYLSMRNYELAKLYADSCLSLKADLLDYNTLNAAASYPIGQFNVEVMQDSYFTSLMLSNARGKINPALYALYEANDLRKTVFFSDNKNGTYGFKGSYEGNSNLFSGVAVNEILLIRSECLARAGRLVDALADLNRLLRNRYKKNTFLDRTGSDQQAVLTEVLLERRKELLLRGLRWVDVKRLNMENAGISFSRSYKGVTYQLKANSTGFTLPIPERVIEVAGLPQNP</sequence>
<evidence type="ECO:0000256" key="4">
    <source>
        <dbReference type="ARBA" id="ARBA00023136"/>
    </source>
</evidence>
<evidence type="ECO:0000313" key="9">
    <source>
        <dbReference type="EMBL" id="KIA92288.1"/>
    </source>
</evidence>
<comment type="similarity">
    <text evidence="2">Belongs to the SusD family.</text>
</comment>
<keyword evidence="5" id="KW-0998">Cell outer membrane</keyword>
<evidence type="ECO:0000256" key="5">
    <source>
        <dbReference type="ARBA" id="ARBA00023237"/>
    </source>
</evidence>
<accession>A0A0C1FKE6</accession>
<dbReference type="GO" id="GO:0009279">
    <property type="term" value="C:cell outer membrane"/>
    <property type="evidence" value="ECO:0007669"/>
    <property type="project" value="UniProtKB-SubCell"/>
</dbReference>
<gene>
    <name evidence="9" type="ORF">OC25_17810</name>
</gene>
<comment type="caution">
    <text evidence="9">The sequence shown here is derived from an EMBL/GenBank/DDBJ whole genome shotgun (WGS) entry which is preliminary data.</text>
</comment>
<evidence type="ECO:0000259" key="7">
    <source>
        <dbReference type="Pfam" id="PF07980"/>
    </source>
</evidence>
<dbReference type="AlphaFoldDB" id="A0A0C1FKE6"/>
<name>A0A0C1FKE6_9SPHI</name>
<dbReference type="OrthoDB" id="653598at2"/>
<dbReference type="InterPro" id="IPR033985">
    <property type="entry name" value="SusD-like_N"/>
</dbReference>
<feature type="signal peptide" evidence="6">
    <location>
        <begin position="1"/>
        <end position="22"/>
    </location>
</feature>
<evidence type="ECO:0000259" key="8">
    <source>
        <dbReference type="Pfam" id="PF14322"/>
    </source>
</evidence>
<feature type="domain" description="RagB/SusD" evidence="7">
    <location>
        <begin position="330"/>
        <end position="405"/>
    </location>
</feature>
<proteinExistence type="inferred from homology"/>
<dbReference type="Pfam" id="PF14322">
    <property type="entry name" value="SusD-like_3"/>
    <property type="match status" value="1"/>
</dbReference>
<feature type="domain" description="SusD-like N-terminal" evidence="8">
    <location>
        <begin position="20"/>
        <end position="222"/>
    </location>
</feature>
<dbReference type="Proteomes" id="UP000031246">
    <property type="component" value="Unassembled WGS sequence"/>
</dbReference>
<dbReference type="InterPro" id="IPR011990">
    <property type="entry name" value="TPR-like_helical_dom_sf"/>
</dbReference>
<comment type="subcellular location">
    <subcellularLocation>
        <location evidence="1">Cell outer membrane</location>
    </subcellularLocation>
</comment>
<dbReference type="InterPro" id="IPR012944">
    <property type="entry name" value="SusD_RagB_dom"/>
</dbReference>
<reference evidence="9 10" key="1">
    <citation type="submission" date="2014-10" db="EMBL/GenBank/DDBJ databases">
        <title>Pedobacter Kyungheensis.</title>
        <authorList>
            <person name="Anderson B.M."/>
            <person name="Newman J.D."/>
        </authorList>
    </citation>
    <scope>NUCLEOTIDE SEQUENCE [LARGE SCALE GENOMIC DNA]</scope>
    <source>
        <strain evidence="9 10">KACC 16221</strain>
    </source>
</reference>
<keyword evidence="4" id="KW-0472">Membrane</keyword>
<organism evidence="9 10">
    <name type="scientific">Pedobacter kyungheensis</name>
    <dbReference type="NCBI Taxonomy" id="1069985"/>
    <lineage>
        <taxon>Bacteria</taxon>
        <taxon>Pseudomonadati</taxon>
        <taxon>Bacteroidota</taxon>
        <taxon>Sphingobacteriia</taxon>
        <taxon>Sphingobacteriales</taxon>
        <taxon>Sphingobacteriaceae</taxon>
        <taxon>Pedobacter</taxon>
    </lineage>
</organism>
<evidence type="ECO:0000256" key="1">
    <source>
        <dbReference type="ARBA" id="ARBA00004442"/>
    </source>
</evidence>
<evidence type="ECO:0000256" key="6">
    <source>
        <dbReference type="SAM" id="SignalP"/>
    </source>
</evidence>
<dbReference type="Gene3D" id="1.25.40.390">
    <property type="match status" value="1"/>
</dbReference>
<protein>
    <submittedName>
        <fullName evidence="9">Uncharacterized protein</fullName>
    </submittedName>
</protein>
<dbReference type="SUPFAM" id="SSF48452">
    <property type="entry name" value="TPR-like"/>
    <property type="match status" value="1"/>
</dbReference>
<dbReference type="EMBL" id="JSYN01000021">
    <property type="protein sequence ID" value="KIA92288.1"/>
    <property type="molecule type" value="Genomic_DNA"/>
</dbReference>